<dbReference type="OrthoDB" id="5332616at2759"/>
<evidence type="ECO:0000313" key="1">
    <source>
        <dbReference type="EMBL" id="CAK80847.1"/>
    </source>
</evidence>
<dbReference type="AlphaFoldDB" id="A0DCT0"/>
<gene>
    <name evidence="1" type="ORF">GSPATT00015706001</name>
</gene>
<sequence>MSQLIFINAQNRGERIFLNSIFKRFCKQFQFIAESFETAVGWKDVPSFCENEDCERISKNNVEKEPQVTLRISQVYDSGGFKGIDDPVKCYSGIEDAAREEQMKNVGSIYFSSWYLLKIINLLGMVKMRKQFKLKQIGDKGVRFQGELCYKLIQIICLGIRIQYENEISLFYMHKYIFKTNSQRI</sequence>
<keyword evidence="2" id="KW-1185">Reference proteome</keyword>
<accession>A0DCT0</accession>
<dbReference type="KEGG" id="ptm:GSPATT00015706001"/>
<evidence type="ECO:0000313" key="2">
    <source>
        <dbReference type="Proteomes" id="UP000000600"/>
    </source>
</evidence>
<dbReference type="Proteomes" id="UP000000600">
    <property type="component" value="Unassembled WGS sequence"/>
</dbReference>
<dbReference type="STRING" id="5888.A0DCT0"/>
<name>A0DCT0_PARTE</name>
<dbReference type="InParanoid" id="A0DCT0"/>
<organism evidence="1 2">
    <name type="scientific">Paramecium tetraurelia</name>
    <dbReference type="NCBI Taxonomy" id="5888"/>
    <lineage>
        <taxon>Eukaryota</taxon>
        <taxon>Sar</taxon>
        <taxon>Alveolata</taxon>
        <taxon>Ciliophora</taxon>
        <taxon>Intramacronucleata</taxon>
        <taxon>Oligohymenophorea</taxon>
        <taxon>Peniculida</taxon>
        <taxon>Parameciidae</taxon>
        <taxon>Paramecium</taxon>
    </lineage>
</organism>
<dbReference type="eggNOG" id="KOG1233">
    <property type="taxonomic scope" value="Eukaryota"/>
</dbReference>
<dbReference type="HOGENOM" id="CLU_1463957_0_0_1"/>
<proteinExistence type="predicted"/>
<reference evidence="1 2" key="1">
    <citation type="journal article" date="2006" name="Nature">
        <title>Global trends of whole-genome duplications revealed by the ciliate Paramecium tetraurelia.</title>
        <authorList>
            <consortium name="Genoscope"/>
            <person name="Aury J.-M."/>
            <person name="Jaillon O."/>
            <person name="Duret L."/>
            <person name="Noel B."/>
            <person name="Jubin C."/>
            <person name="Porcel B.M."/>
            <person name="Segurens B."/>
            <person name="Daubin V."/>
            <person name="Anthouard V."/>
            <person name="Aiach N."/>
            <person name="Arnaiz O."/>
            <person name="Billaut A."/>
            <person name="Beisson J."/>
            <person name="Blanc I."/>
            <person name="Bouhouche K."/>
            <person name="Camara F."/>
            <person name="Duharcourt S."/>
            <person name="Guigo R."/>
            <person name="Gogendeau D."/>
            <person name="Katinka M."/>
            <person name="Keller A.-M."/>
            <person name="Kissmehl R."/>
            <person name="Klotz C."/>
            <person name="Koll F."/>
            <person name="Le Moue A."/>
            <person name="Lepere C."/>
            <person name="Malinsky S."/>
            <person name="Nowacki M."/>
            <person name="Nowak J.K."/>
            <person name="Plattner H."/>
            <person name="Poulain J."/>
            <person name="Ruiz F."/>
            <person name="Serrano V."/>
            <person name="Zagulski M."/>
            <person name="Dessen P."/>
            <person name="Betermier M."/>
            <person name="Weissenbach J."/>
            <person name="Scarpelli C."/>
            <person name="Schachter V."/>
            <person name="Sperling L."/>
            <person name="Meyer E."/>
            <person name="Cohen J."/>
            <person name="Wincker P."/>
        </authorList>
    </citation>
    <scope>NUCLEOTIDE SEQUENCE [LARGE SCALE GENOMIC DNA]</scope>
    <source>
        <strain evidence="1 2">Stock d4-2</strain>
    </source>
</reference>
<dbReference type="EMBL" id="CT868385">
    <property type="protein sequence ID" value="CAK80847.1"/>
    <property type="molecule type" value="Genomic_DNA"/>
</dbReference>
<dbReference type="RefSeq" id="XP_001448244.1">
    <property type="nucleotide sequence ID" value="XM_001448207.1"/>
</dbReference>
<dbReference type="Gene3D" id="3.30.300.330">
    <property type="match status" value="1"/>
</dbReference>
<dbReference type="GeneID" id="5034032"/>
<protein>
    <submittedName>
        <fullName evidence="1">Uncharacterized protein</fullName>
    </submittedName>
</protein>